<evidence type="ECO:0000313" key="1">
    <source>
        <dbReference type="EMBL" id="KAF1025429.1"/>
    </source>
</evidence>
<proteinExistence type="predicted"/>
<accession>A0A833TYD5</accession>
<evidence type="ECO:0000313" key="2">
    <source>
        <dbReference type="Proteomes" id="UP000490535"/>
    </source>
</evidence>
<sequence length="79" mass="9100">MQDKRSFAKIKTGLDKTTIGQITMQYKIDLLIKQHTYQELKNITQSLNNGEKERFGKAAWQCIYRDVLPSAGSSIWCFA</sequence>
<organism evidence="1 2">
    <name type="scientific">Acinetobacter bereziniae</name>
    <name type="common">Acinetobacter genomosp. 10</name>
    <dbReference type="NCBI Taxonomy" id="106648"/>
    <lineage>
        <taxon>Bacteria</taxon>
        <taxon>Pseudomonadati</taxon>
        <taxon>Pseudomonadota</taxon>
        <taxon>Gammaproteobacteria</taxon>
        <taxon>Moraxellales</taxon>
        <taxon>Moraxellaceae</taxon>
        <taxon>Acinetobacter</taxon>
    </lineage>
</organism>
<dbReference type="AlphaFoldDB" id="A0A833TYD5"/>
<dbReference type="EMBL" id="WNDP01000040">
    <property type="protein sequence ID" value="KAF1025429.1"/>
    <property type="molecule type" value="Genomic_DNA"/>
</dbReference>
<name>A0A833TYD5_ACIBZ</name>
<comment type="caution">
    <text evidence="1">The sequence shown here is derived from an EMBL/GenBank/DDBJ whole genome shotgun (WGS) entry which is preliminary data.</text>
</comment>
<reference evidence="2" key="1">
    <citation type="journal article" date="2020" name="MBio">
        <title>Horizontal gene transfer to a defensive symbiont with a reduced genome amongst a multipartite beetle microbiome.</title>
        <authorList>
            <person name="Waterworth S.C."/>
            <person name="Florez L.V."/>
            <person name="Rees E.R."/>
            <person name="Hertweck C."/>
            <person name="Kaltenpoth M."/>
            <person name="Kwan J.C."/>
        </authorList>
    </citation>
    <scope>NUCLEOTIDE SEQUENCE [LARGE SCALE GENOMIC DNA]</scope>
</reference>
<dbReference type="Proteomes" id="UP000490535">
    <property type="component" value="Unassembled WGS sequence"/>
</dbReference>
<protein>
    <submittedName>
        <fullName evidence="1">Uncharacterized protein</fullName>
    </submittedName>
</protein>
<gene>
    <name evidence="1" type="ORF">GAK29_01955</name>
</gene>